<protein>
    <submittedName>
        <fullName evidence="1">HindVP family restriction endonuclease</fullName>
    </submittedName>
</protein>
<dbReference type="EMBL" id="VOHW01000001">
    <property type="protein sequence ID" value="TWV64303.1"/>
    <property type="molecule type" value="Genomic_DNA"/>
</dbReference>
<dbReference type="Pfam" id="PF09519">
    <property type="entry name" value="RE_HindVP"/>
    <property type="match status" value="1"/>
</dbReference>
<dbReference type="AlphaFoldDB" id="A0A5C6KN96"/>
<keyword evidence="1" id="KW-0378">Hydrolase</keyword>
<name>A0A5C6KN96_PARDI</name>
<dbReference type="GO" id="GO:0003677">
    <property type="term" value="F:DNA binding"/>
    <property type="evidence" value="ECO:0007669"/>
    <property type="project" value="InterPro"/>
</dbReference>
<dbReference type="RefSeq" id="WP_146374763.1">
    <property type="nucleotide sequence ID" value="NZ_VOHW01000001.1"/>
</dbReference>
<evidence type="ECO:0000313" key="1">
    <source>
        <dbReference type="EMBL" id="TWV64303.1"/>
    </source>
</evidence>
<sequence>MDETIKPGLFGQKHSSRDYGKASNWGKNIFNSSFPASLVAYMHARDIKPVYLCVDEDNKLRHTYISGKDLYKIDPLSEEAYYNFEAGFSTFEKYYTGNREKIDLVMINRTTNENLIGLEVKLTALPDNTTKKESEDKYSCEIVVRPPTICFLACSICELFPTDQEKIALRKILNTVPKINHWNEVGEVLPHYAKIEAAISQIARSLHQKQTPLIMQPVWKMKDGKLADDCLDVFVWSNLAVLQMCYSNGNVSNTEISRFQRALIWIYLMLKDFVDYDTFDYIRIIKDHSFQNANDKAFSIPGKSSWRLLNCAELTHPRIKKDEIKNVILGGGQNLLSPERRFDAVIVNSPDLFD</sequence>
<organism evidence="1 2">
    <name type="scientific">Parabacteroides distasonis</name>
    <dbReference type="NCBI Taxonomy" id="823"/>
    <lineage>
        <taxon>Bacteria</taxon>
        <taxon>Pseudomonadati</taxon>
        <taxon>Bacteroidota</taxon>
        <taxon>Bacteroidia</taxon>
        <taxon>Bacteroidales</taxon>
        <taxon>Tannerellaceae</taxon>
        <taxon>Parabacteroides</taxon>
    </lineage>
</organism>
<gene>
    <name evidence="1" type="ORF">FSA05_01410</name>
</gene>
<accession>A0A5C6KN96</accession>
<keyword evidence="1" id="KW-0255">Endonuclease</keyword>
<dbReference type="Proteomes" id="UP000315827">
    <property type="component" value="Unassembled WGS sequence"/>
</dbReference>
<dbReference type="GO" id="GO:0009036">
    <property type="term" value="F:type II site-specific deoxyribonuclease activity"/>
    <property type="evidence" value="ECO:0007669"/>
    <property type="project" value="InterPro"/>
</dbReference>
<dbReference type="InterPro" id="IPR019044">
    <property type="entry name" value="Restrct_endonuc_II_HindVP"/>
</dbReference>
<reference evidence="1 2" key="1">
    <citation type="submission" date="2019-07" db="EMBL/GenBank/DDBJ databases">
        <title>Genome sequencing of Parabacteroides distasonis iSURF_7.</title>
        <authorList>
            <person name="Degefu H.N."/>
            <person name="Ruoff K.L."/>
            <person name="Price C.E."/>
            <person name="Valls R.A."/>
            <person name="O'Toole G.A."/>
        </authorList>
    </citation>
    <scope>NUCLEOTIDE SEQUENCE [LARGE SCALE GENOMIC DNA]</scope>
    <source>
        <strain evidence="1 2">CFPLTA003_1B</strain>
    </source>
</reference>
<comment type="caution">
    <text evidence="1">The sequence shown here is derived from an EMBL/GenBank/DDBJ whole genome shotgun (WGS) entry which is preliminary data.</text>
</comment>
<proteinExistence type="predicted"/>
<evidence type="ECO:0000313" key="2">
    <source>
        <dbReference type="Proteomes" id="UP000315827"/>
    </source>
</evidence>
<keyword evidence="1" id="KW-0540">Nuclease</keyword>
<dbReference type="GO" id="GO:0009307">
    <property type="term" value="P:DNA restriction-modification system"/>
    <property type="evidence" value="ECO:0007669"/>
    <property type="project" value="InterPro"/>
</dbReference>